<accession>A0A7S2RTB3</accession>
<evidence type="ECO:0000256" key="1">
    <source>
        <dbReference type="SAM" id="MobiDB-lite"/>
    </source>
</evidence>
<gene>
    <name evidence="2" type="ORF">RMAR1173_LOCUS7783</name>
</gene>
<feature type="compositionally biased region" description="Basic and acidic residues" evidence="1">
    <location>
        <begin position="292"/>
        <end position="314"/>
    </location>
</feature>
<sequence>MPTPSCCKAATAEVYWSLVEPPTTALGESREAEARHLEVRLAHAVDAGVAAARRRGVALREAESPPPSSWLFFQPHGPKFLGSSQEESGGAGGVTCGAVGTRPCPGTWRDQQILPVVDLSPEEKQDLCQDHSFASFTLSSDPLDRLYASYQDFIQPRPCAKELCPLVNEMKFTLGLSPDATITFEQFLSFLARKLAVGPETDEAAAGSPVSAPLARRRRQGHSSLFGGLWESGRVRCHLVPTAGGGSRVRDGEPAITDPTAVTYGYDFVGILKDGNFSRVFTELEATLELSSEARVRASRPHEDTTVQPHEVRRSQSPPPPCPGCRSDSKLIALAEAIFPHASS</sequence>
<reference evidence="2" key="1">
    <citation type="submission" date="2021-01" db="EMBL/GenBank/DDBJ databases">
        <authorList>
            <person name="Corre E."/>
            <person name="Pelletier E."/>
            <person name="Niang G."/>
            <person name="Scheremetjew M."/>
            <person name="Finn R."/>
            <person name="Kale V."/>
            <person name="Holt S."/>
            <person name="Cochrane G."/>
            <person name="Meng A."/>
            <person name="Brown T."/>
            <person name="Cohen L."/>
        </authorList>
    </citation>
    <scope>NUCLEOTIDE SEQUENCE</scope>
    <source>
        <strain evidence="2">CCMP1243</strain>
    </source>
</reference>
<dbReference type="EMBL" id="HBHJ01011934">
    <property type="protein sequence ID" value="CAD9680091.1"/>
    <property type="molecule type" value="Transcribed_RNA"/>
</dbReference>
<proteinExistence type="predicted"/>
<dbReference type="AlphaFoldDB" id="A0A7S2RTB3"/>
<name>A0A7S2RTB3_9STRA</name>
<protein>
    <submittedName>
        <fullName evidence="2">Uncharacterized protein</fullName>
    </submittedName>
</protein>
<feature type="region of interest" description="Disordered" evidence="1">
    <location>
        <begin position="292"/>
        <end position="326"/>
    </location>
</feature>
<evidence type="ECO:0000313" key="2">
    <source>
        <dbReference type="EMBL" id="CAD9680091.1"/>
    </source>
</evidence>
<organism evidence="2">
    <name type="scientific">Rhizochromulina marina</name>
    <dbReference type="NCBI Taxonomy" id="1034831"/>
    <lineage>
        <taxon>Eukaryota</taxon>
        <taxon>Sar</taxon>
        <taxon>Stramenopiles</taxon>
        <taxon>Ochrophyta</taxon>
        <taxon>Dictyochophyceae</taxon>
        <taxon>Rhizochromulinales</taxon>
        <taxon>Rhizochromulina</taxon>
    </lineage>
</organism>